<dbReference type="InterPro" id="IPR035979">
    <property type="entry name" value="RBD_domain_sf"/>
</dbReference>
<proteinExistence type="predicted"/>
<dbReference type="Gene3D" id="1.10.20.70">
    <property type="entry name" value="Transcription termination and cleavage factor, C-terminal domain"/>
    <property type="match status" value="1"/>
</dbReference>
<evidence type="ECO:0000256" key="1">
    <source>
        <dbReference type="ARBA" id="ARBA00004123"/>
    </source>
</evidence>
<gene>
    <name evidence="6" type="ORF">B0H15DRAFT_867922</name>
</gene>
<evidence type="ECO:0000256" key="2">
    <source>
        <dbReference type="ARBA" id="ARBA00023242"/>
    </source>
</evidence>
<dbReference type="Pfam" id="PF00076">
    <property type="entry name" value="RRM_1"/>
    <property type="match status" value="1"/>
</dbReference>
<dbReference type="GO" id="GO:0003729">
    <property type="term" value="F:mRNA binding"/>
    <property type="evidence" value="ECO:0007669"/>
    <property type="project" value="TreeGrafter"/>
</dbReference>
<dbReference type="GO" id="GO:0031124">
    <property type="term" value="P:mRNA 3'-end processing"/>
    <property type="evidence" value="ECO:0007669"/>
    <property type="project" value="InterPro"/>
</dbReference>
<dbReference type="InterPro" id="IPR038192">
    <property type="entry name" value="CSTF_C_sf"/>
</dbReference>
<keyword evidence="7" id="KW-1185">Reference proteome</keyword>
<reference evidence="6" key="1">
    <citation type="submission" date="2023-03" db="EMBL/GenBank/DDBJ databases">
        <title>Massive genome expansion in bonnet fungi (Mycena s.s.) driven by repeated elements and novel gene families across ecological guilds.</title>
        <authorList>
            <consortium name="Lawrence Berkeley National Laboratory"/>
            <person name="Harder C.B."/>
            <person name="Miyauchi S."/>
            <person name="Viragh M."/>
            <person name="Kuo A."/>
            <person name="Thoen E."/>
            <person name="Andreopoulos B."/>
            <person name="Lu D."/>
            <person name="Skrede I."/>
            <person name="Drula E."/>
            <person name="Henrissat B."/>
            <person name="Morin E."/>
            <person name="Kohler A."/>
            <person name="Barry K."/>
            <person name="LaButti K."/>
            <person name="Morin E."/>
            <person name="Salamov A."/>
            <person name="Lipzen A."/>
            <person name="Mereny Z."/>
            <person name="Hegedus B."/>
            <person name="Baldrian P."/>
            <person name="Stursova M."/>
            <person name="Weitz H."/>
            <person name="Taylor A."/>
            <person name="Grigoriev I.V."/>
            <person name="Nagy L.G."/>
            <person name="Martin F."/>
            <person name="Kauserud H."/>
        </authorList>
    </citation>
    <scope>NUCLEOTIDE SEQUENCE</scope>
    <source>
        <strain evidence="6">CBHHK173m</strain>
    </source>
</reference>
<dbReference type="PROSITE" id="PS50102">
    <property type="entry name" value="RRM"/>
    <property type="match status" value="1"/>
</dbReference>
<dbReference type="Gene3D" id="3.30.70.330">
    <property type="match status" value="1"/>
</dbReference>
<dbReference type="Pfam" id="PF14327">
    <property type="entry name" value="CSTF2_hinge"/>
    <property type="match status" value="1"/>
</dbReference>
<dbReference type="EMBL" id="JARJCN010000103">
    <property type="protein sequence ID" value="KAJ7075118.1"/>
    <property type="molecule type" value="Genomic_DNA"/>
</dbReference>
<feature type="region of interest" description="Disordered" evidence="4">
    <location>
        <begin position="208"/>
        <end position="270"/>
    </location>
</feature>
<evidence type="ECO:0000313" key="7">
    <source>
        <dbReference type="Proteomes" id="UP001222325"/>
    </source>
</evidence>
<name>A0AAD6XEX8_9AGAR</name>
<protein>
    <recommendedName>
        <fullName evidence="5">RRM domain-containing protein</fullName>
    </recommendedName>
</protein>
<dbReference type="PANTHER" id="PTHR45735">
    <property type="entry name" value="CLEAVAGE STIMULATION FACTOR SUBUNIT 2"/>
    <property type="match status" value="1"/>
</dbReference>
<dbReference type="InterPro" id="IPR026896">
    <property type="entry name" value="CSTF_C"/>
</dbReference>
<feature type="compositionally biased region" description="Low complexity" evidence="4">
    <location>
        <begin position="252"/>
        <end position="262"/>
    </location>
</feature>
<feature type="region of interest" description="Disordered" evidence="4">
    <location>
        <begin position="93"/>
        <end position="115"/>
    </location>
</feature>
<dbReference type="Pfam" id="PF14304">
    <property type="entry name" value="CSTF_C"/>
    <property type="match status" value="1"/>
</dbReference>
<keyword evidence="3" id="KW-0694">RNA-binding</keyword>
<evidence type="ECO:0000256" key="3">
    <source>
        <dbReference type="PROSITE-ProRule" id="PRU00176"/>
    </source>
</evidence>
<evidence type="ECO:0000313" key="6">
    <source>
        <dbReference type="EMBL" id="KAJ7075118.1"/>
    </source>
</evidence>
<feature type="domain" description="RRM" evidence="5">
    <location>
        <begin position="3"/>
        <end position="81"/>
    </location>
</feature>
<dbReference type="PRINTS" id="PR01217">
    <property type="entry name" value="PRICHEXTENSN"/>
</dbReference>
<dbReference type="SUPFAM" id="SSF54928">
    <property type="entry name" value="RNA-binding domain, RBD"/>
    <property type="match status" value="1"/>
</dbReference>
<comment type="caution">
    <text evidence="6">The sequence shown here is derived from an EMBL/GenBank/DDBJ whole genome shotgun (WGS) entry which is preliminary data.</text>
</comment>
<dbReference type="PANTHER" id="PTHR45735:SF2">
    <property type="entry name" value="CLEAVAGE STIMULATION FACTOR SUBUNIT 2"/>
    <property type="match status" value="1"/>
</dbReference>
<comment type="subcellular location">
    <subcellularLocation>
        <location evidence="1">Nucleus</location>
    </subcellularLocation>
</comment>
<dbReference type="CDD" id="cd12398">
    <property type="entry name" value="RRM_CSTF2_RNA15_like"/>
    <property type="match status" value="1"/>
</dbReference>
<dbReference type="InterPro" id="IPR012677">
    <property type="entry name" value="Nucleotide-bd_a/b_plait_sf"/>
</dbReference>
<keyword evidence="2" id="KW-0539">Nucleus</keyword>
<dbReference type="InterPro" id="IPR000504">
    <property type="entry name" value="RRM_dom"/>
</dbReference>
<dbReference type="Proteomes" id="UP001222325">
    <property type="component" value="Unassembled WGS sequence"/>
</dbReference>
<evidence type="ECO:0000256" key="4">
    <source>
        <dbReference type="SAM" id="MobiDB-lite"/>
    </source>
</evidence>
<dbReference type="InterPro" id="IPR025742">
    <property type="entry name" value="CSTF2_hinge"/>
</dbReference>
<feature type="region of interest" description="Disordered" evidence="4">
    <location>
        <begin position="298"/>
        <end position="326"/>
    </location>
</feature>
<dbReference type="GO" id="GO:0005847">
    <property type="term" value="C:mRNA cleavage and polyadenylation specificity factor complex"/>
    <property type="evidence" value="ECO:0007669"/>
    <property type="project" value="TreeGrafter"/>
</dbReference>
<evidence type="ECO:0000259" key="5">
    <source>
        <dbReference type="PROSITE" id="PS50102"/>
    </source>
</evidence>
<dbReference type="SMART" id="SM00360">
    <property type="entry name" value="RRM"/>
    <property type="match status" value="1"/>
</dbReference>
<organism evidence="6 7">
    <name type="scientific">Mycena belliarum</name>
    <dbReference type="NCBI Taxonomy" id="1033014"/>
    <lineage>
        <taxon>Eukaryota</taxon>
        <taxon>Fungi</taxon>
        <taxon>Dikarya</taxon>
        <taxon>Basidiomycota</taxon>
        <taxon>Agaricomycotina</taxon>
        <taxon>Agaricomycetes</taxon>
        <taxon>Agaricomycetidae</taxon>
        <taxon>Agaricales</taxon>
        <taxon>Marasmiineae</taxon>
        <taxon>Mycenaceae</taxon>
        <taxon>Mycena</taxon>
    </lineage>
</organism>
<accession>A0AAD6XEX8</accession>
<sequence>MSKVVFVGNVPYNMGEEALIDVFKSVGQVIGFRLVFDRDTGKPKGYGFCEFADHDTAASAVRNLNNIDVGGRPLRIDLADSDPFLEGKTTVRGELMDGGAPGPAEPRSQWRTEHRGPEGSEILSAIPPGNSLAPGDTAQGAITRILAEEMSESQLIEVLAQMKAFVITHPKQAQQLLAHNPQLAYAIFMGLITSNIIPADVLHRMVEASSQRPMPPPHMQQHAPPPPHNFAPPPQMHPQHQSYPPQPPPRLQQPQPVQGMMPMPGPPPASMYGHPPPGMPSGMPPNMQPMPPYYRGLQGPPQSQMSPQQQMPPQMSQQMAPPQQPQQSTFQPLLQMLKGGGGDNPDAQTLYQIVLNLTPTQINELPPLERATVEGLRASLTRGI</sequence>
<feature type="compositionally biased region" description="Pro residues" evidence="4">
    <location>
        <begin position="213"/>
        <end position="236"/>
    </location>
</feature>
<feature type="compositionally biased region" description="Low complexity" evidence="4">
    <location>
        <begin position="300"/>
        <end position="326"/>
    </location>
</feature>
<dbReference type="Gene3D" id="1.25.40.630">
    <property type="match status" value="1"/>
</dbReference>
<dbReference type="AlphaFoldDB" id="A0AAD6XEX8"/>